<comment type="caution">
    <text evidence="1">The sequence shown here is derived from an EMBL/GenBank/DDBJ whole genome shotgun (WGS) entry which is preliminary data.</text>
</comment>
<evidence type="ECO:0000313" key="2">
    <source>
        <dbReference type="Proteomes" id="UP000821865"/>
    </source>
</evidence>
<dbReference type="EMBL" id="CM023473">
    <property type="protein sequence ID" value="KAH7952875.1"/>
    <property type="molecule type" value="Genomic_DNA"/>
</dbReference>
<protein>
    <submittedName>
        <fullName evidence="1">Uncharacterized protein</fullName>
    </submittedName>
</protein>
<organism evidence="1 2">
    <name type="scientific">Dermacentor silvarum</name>
    <name type="common">Tick</name>
    <dbReference type="NCBI Taxonomy" id="543639"/>
    <lineage>
        <taxon>Eukaryota</taxon>
        <taxon>Metazoa</taxon>
        <taxon>Ecdysozoa</taxon>
        <taxon>Arthropoda</taxon>
        <taxon>Chelicerata</taxon>
        <taxon>Arachnida</taxon>
        <taxon>Acari</taxon>
        <taxon>Parasitiformes</taxon>
        <taxon>Ixodida</taxon>
        <taxon>Ixodoidea</taxon>
        <taxon>Ixodidae</taxon>
        <taxon>Rhipicephalinae</taxon>
        <taxon>Dermacentor</taxon>
    </lineage>
</organism>
<evidence type="ECO:0000313" key="1">
    <source>
        <dbReference type="EMBL" id="KAH7952875.1"/>
    </source>
</evidence>
<name>A0ACB8CUM7_DERSI</name>
<proteinExistence type="predicted"/>
<keyword evidence="2" id="KW-1185">Reference proteome</keyword>
<reference evidence="1" key="1">
    <citation type="submission" date="2020-05" db="EMBL/GenBank/DDBJ databases">
        <title>Large-scale comparative analyses of tick genomes elucidate their genetic diversity and vector capacities.</title>
        <authorList>
            <person name="Jia N."/>
            <person name="Wang J."/>
            <person name="Shi W."/>
            <person name="Du L."/>
            <person name="Sun Y."/>
            <person name="Zhan W."/>
            <person name="Jiang J."/>
            <person name="Wang Q."/>
            <person name="Zhang B."/>
            <person name="Ji P."/>
            <person name="Sakyi L.B."/>
            <person name="Cui X."/>
            <person name="Yuan T."/>
            <person name="Jiang B."/>
            <person name="Yang W."/>
            <person name="Lam T.T.-Y."/>
            <person name="Chang Q."/>
            <person name="Ding S."/>
            <person name="Wang X."/>
            <person name="Zhu J."/>
            <person name="Ruan X."/>
            <person name="Zhao L."/>
            <person name="Wei J."/>
            <person name="Que T."/>
            <person name="Du C."/>
            <person name="Cheng J."/>
            <person name="Dai P."/>
            <person name="Han X."/>
            <person name="Huang E."/>
            <person name="Gao Y."/>
            <person name="Liu J."/>
            <person name="Shao H."/>
            <person name="Ye R."/>
            <person name="Li L."/>
            <person name="Wei W."/>
            <person name="Wang X."/>
            <person name="Wang C."/>
            <person name="Yang T."/>
            <person name="Huo Q."/>
            <person name="Li W."/>
            <person name="Guo W."/>
            <person name="Chen H."/>
            <person name="Zhou L."/>
            <person name="Ni X."/>
            <person name="Tian J."/>
            <person name="Zhou Y."/>
            <person name="Sheng Y."/>
            <person name="Liu T."/>
            <person name="Pan Y."/>
            <person name="Xia L."/>
            <person name="Li J."/>
            <person name="Zhao F."/>
            <person name="Cao W."/>
        </authorList>
    </citation>
    <scope>NUCLEOTIDE SEQUENCE</scope>
    <source>
        <strain evidence="1">Dsil-2018</strain>
    </source>
</reference>
<dbReference type="Proteomes" id="UP000821865">
    <property type="component" value="Chromosome 4"/>
</dbReference>
<gene>
    <name evidence="1" type="ORF">HPB49_002180</name>
</gene>
<sequence length="127" mass="13862">MEVEYEVNANEAAPNATCKGVIRRVDIRDSQAMITRNIVHDLNPLVLAAKRLRTSGSVIVLFDGLKVPNFVRYGSTLRAQQDSVVNKSAFGGATAGAQTSPRRWGTLTLQESHQIQAPFTVQGEKPL</sequence>
<accession>A0ACB8CUM7</accession>